<sequence>MLFVEYDPPLFDSGTLAKADVATERPGSTNTDAAGTVTDWLVARIFPVSPTSGSLVQLLTQATLLLRIDRGRTDQRRW</sequence>
<dbReference type="Proteomes" id="UP000249682">
    <property type="component" value="Chromosome"/>
</dbReference>
<name>A0AAD0KW34_MYCLR</name>
<gene>
    <name evidence="1" type="ORF">DIJ64_14810</name>
</gene>
<evidence type="ECO:0000313" key="2">
    <source>
        <dbReference type="Proteomes" id="UP000249682"/>
    </source>
</evidence>
<proteinExistence type="predicted"/>
<protein>
    <submittedName>
        <fullName evidence="1">Uncharacterized protein</fullName>
    </submittedName>
</protein>
<dbReference type="AlphaFoldDB" id="A0AAD0KW34"/>
<accession>A0AAD0KW34</accession>
<dbReference type="EMBL" id="CP029543">
    <property type="protein sequence ID" value="AWV48888.1"/>
    <property type="molecule type" value="Genomic_DNA"/>
</dbReference>
<reference evidence="1 2" key="1">
    <citation type="submission" date="2018-05" db="EMBL/GenBank/DDBJ databases">
        <title>Evolution of small genomes with special reference to Mycobacterium leprae.</title>
        <authorList>
            <person name="Mohanty P.S."/>
            <person name="Bansal A.K."/>
            <person name="Gupta U.D."/>
            <person name="Naaz F."/>
            <person name="Dwivedi V.D."/>
            <person name="Singh H."/>
            <person name="Gupta G."/>
            <person name="Sharma S."/>
            <person name="Arora M."/>
        </authorList>
    </citation>
    <scope>NUCLEOTIDE SEQUENCE [LARGE SCALE GENOMIC DNA]</scope>
    <source>
        <strain evidence="1 2">MRHRU-235-G</strain>
    </source>
</reference>
<organism evidence="1 2">
    <name type="scientific">Mycobacterium leprae</name>
    <dbReference type="NCBI Taxonomy" id="1769"/>
    <lineage>
        <taxon>Bacteria</taxon>
        <taxon>Bacillati</taxon>
        <taxon>Actinomycetota</taxon>
        <taxon>Actinomycetes</taxon>
        <taxon>Mycobacteriales</taxon>
        <taxon>Mycobacteriaceae</taxon>
        <taxon>Mycobacterium</taxon>
    </lineage>
</organism>
<evidence type="ECO:0000313" key="1">
    <source>
        <dbReference type="EMBL" id="AWV48888.1"/>
    </source>
</evidence>